<feature type="domain" description="Fibrinogen C-terminal" evidence="3">
    <location>
        <begin position="272"/>
        <end position="489"/>
    </location>
</feature>
<reference evidence="5" key="1">
    <citation type="submission" date="2025-08" db="UniProtKB">
        <authorList>
            <consortium name="RefSeq"/>
        </authorList>
    </citation>
    <scope>IDENTIFICATION</scope>
    <source>
        <strain evidence="5">14028-0561.14</strain>
        <tissue evidence="5">Whole fly</tissue>
    </source>
</reference>
<evidence type="ECO:0000313" key="4">
    <source>
        <dbReference type="Proteomes" id="UP001652661"/>
    </source>
</evidence>
<keyword evidence="2" id="KW-0732">Signal</keyword>
<dbReference type="PROSITE" id="PS51406">
    <property type="entry name" value="FIBRINOGEN_C_2"/>
    <property type="match status" value="1"/>
</dbReference>
<dbReference type="Pfam" id="PF00147">
    <property type="entry name" value="Fibrinogen_C"/>
    <property type="match status" value="1"/>
</dbReference>
<proteinExistence type="predicted"/>
<dbReference type="GeneID" id="108079828"/>
<dbReference type="PANTHER" id="PTHR19143:SF327">
    <property type="entry name" value="FI21813P1-RELATED"/>
    <property type="match status" value="1"/>
</dbReference>
<feature type="signal peptide" evidence="2">
    <location>
        <begin position="1"/>
        <end position="20"/>
    </location>
</feature>
<dbReference type="PANTHER" id="PTHR19143">
    <property type="entry name" value="FIBRINOGEN/TENASCIN/ANGIOPOEITIN"/>
    <property type="match status" value="1"/>
</dbReference>
<accession>A0A6P4J375</accession>
<dbReference type="CDD" id="cd00087">
    <property type="entry name" value="FReD"/>
    <property type="match status" value="1"/>
</dbReference>
<feature type="chain" id="PRO_5028147717" evidence="2">
    <location>
        <begin position="21"/>
        <end position="495"/>
    </location>
</feature>
<feature type="compositionally biased region" description="Low complexity" evidence="1">
    <location>
        <begin position="254"/>
        <end position="273"/>
    </location>
</feature>
<feature type="region of interest" description="Disordered" evidence="1">
    <location>
        <begin position="237"/>
        <end position="278"/>
    </location>
</feature>
<dbReference type="AlphaFoldDB" id="A0A6P4J375"/>
<dbReference type="RefSeq" id="XP_017029814.1">
    <property type="nucleotide sequence ID" value="XM_017174325.3"/>
</dbReference>
<dbReference type="InterPro" id="IPR002181">
    <property type="entry name" value="Fibrinogen_a/b/g_C_dom"/>
</dbReference>
<evidence type="ECO:0000259" key="3">
    <source>
        <dbReference type="PROSITE" id="PS51406"/>
    </source>
</evidence>
<protein>
    <submittedName>
        <fullName evidence="5">Fibrinogen C domain-containing protein 1 isoform X1</fullName>
    </submittedName>
</protein>
<dbReference type="InterPro" id="IPR050373">
    <property type="entry name" value="Fibrinogen_C-term_domain"/>
</dbReference>
<dbReference type="GO" id="GO:0005615">
    <property type="term" value="C:extracellular space"/>
    <property type="evidence" value="ECO:0007669"/>
    <property type="project" value="TreeGrafter"/>
</dbReference>
<dbReference type="Proteomes" id="UP001652661">
    <property type="component" value="Chromosome 3L"/>
</dbReference>
<sequence>MMSHQLVALAIVAICGFATGSLVETPGVTQAPPPLPPQVNPARSRVRNNFRTPVSSSLPLNPARCDYKELMTNLHDRVGILVTLDEDQRHRLEVIDKKLDQLVDSSEARMESMKVQQLNFQQRLDSFEHIQRLSRNTLDELKGETDQVFGPRAVRELKHRLRNRRKMNDISRTVRAIPQDQYTAASGSSDARDFNSSSLSVSDRLDALATLLTSTALNVRAVQWDVAKLAQSINRQRRVSHRKGLGQGPGQGQGQQPPIFYGPSGPGGYQPSSFTRPPSSCQQSFLAIEGILKVQLTPESESFYVACDEDWTVILNRSSDELNFERGWLDYKDGFGNLAGDFFIGLNKLHALTSSAIHELRIVLEDFAGNVAYAGYSTFAIGSEKELYPLNLLGRFQSDLTPSAGDSLSYHAGAKFSTVDADNDNCIDCSCAQKHKGAGWYNNCGTSNVLGQYFQQNYGRAGETGIFWDTFQGKDYSLKRIRMMIRPVNEEEARR</sequence>
<name>A0A6P4J375_DROKI</name>
<dbReference type="InterPro" id="IPR014716">
    <property type="entry name" value="Fibrinogen_a/b/g_C_1"/>
</dbReference>
<dbReference type="InterPro" id="IPR036056">
    <property type="entry name" value="Fibrinogen-like_C"/>
</dbReference>
<evidence type="ECO:0000256" key="2">
    <source>
        <dbReference type="SAM" id="SignalP"/>
    </source>
</evidence>
<gene>
    <name evidence="5" type="primary">LOC108079828</name>
</gene>
<dbReference type="SMART" id="SM00186">
    <property type="entry name" value="FBG"/>
    <property type="match status" value="1"/>
</dbReference>
<evidence type="ECO:0000313" key="5">
    <source>
        <dbReference type="RefSeq" id="XP_017029814.1"/>
    </source>
</evidence>
<organism evidence="4 5">
    <name type="scientific">Drosophila kikkawai</name>
    <name type="common">Fruit fly</name>
    <dbReference type="NCBI Taxonomy" id="30033"/>
    <lineage>
        <taxon>Eukaryota</taxon>
        <taxon>Metazoa</taxon>
        <taxon>Ecdysozoa</taxon>
        <taxon>Arthropoda</taxon>
        <taxon>Hexapoda</taxon>
        <taxon>Insecta</taxon>
        <taxon>Pterygota</taxon>
        <taxon>Neoptera</taxon>
        <taxon>Endopterygota</taxon>
        <taxon>Diptera</taxon>
        <taxon>Brachycera</taxon>
        <taxon>Muscomorpha</taxon>
        <taxon>Ephydroidea</taxon>
        <taxon>Drosophilidae</taxon>
        <taxon>Drosophila</taxon>
        <taxon>Sophophora</taxon>
    </lineage>
</organism>
<dbReference type="SUPFAM" id="SSF56496">
    <property type="entry name" value="Fibrinogen C-terminal domain-like"/>
    <property type="match status" value="1"/>
</dbReference>
<evidence type="ECO:0000256" key="1">
    <source>
        <dbReference type="SAM" id="MobiDB-lite"/>
    </source>
</evidence>
<keyword evidence="4" id="KW-1185">Reference proteome</keyword>
<dbReference type="OrthoDB" id="6145874at2759"/>
<dbReference type="Gene3D" id="3.90.215.10">
    <property type="entry name" value="Gamma Fibrinogen, chain A, domain 1"/>
    <property type="match status" value="1"/>
</dbReference>